<dbReference type="InterPro" id="IPR038516">
    <property type="entry name" value="AAR2_N_sf"/>
</dbReference>
<dbReference type="InterPro" id="IPR021150">
    <property type="entry name" value="Ubiq_cyt_c_chap"/>
</dbReference>
<dbReference type="PANTHER" id="PTHR12689">
    <property type="entry name" value="A1 CISTRON SPLICING FACTOR AAR2-RELATED"/>
    <property type="match status" value="1"/>
</dbReference>
<dbReference type="SUPFAM" id="SSF54495">
    <property type="entry name" value="UBC-like"/>
    <property type="match status" value="1"/>
</dbReference>
<evidence type="ECO:0000256" key="1">
    <source>
        <dbReference type="SAM" id="MobiDB-lite"/>
    </source>
</evidence>
<organism evidence="3 4">
    <name type="scientific">Perkinsus olseni</name>
    <name type="common">Perkinsus atlanticus</name>
    <dbReference type="NCBI Taxonomy" id="32597"/>
    <lineage>
        <taxon>Eukaryota</taxon>
        <taxon>Sar</taxon>
        <taxon>Alveolata</taxon>
        <taxon>Perkinsozoa</taxon>
        <taxon>Perkinsea</taxon>
        <taxon>Perkinsida</taxon>
        <taxon>Perkinsidae</taxon>
        <taxon>Perkinsus</taxon>
    </lineage>
</organism>
<accession>A0A7J6PIM5</accession>
<dbReference type="InterPro" id="IPR016135">
    <property type="entry name" value="UBQ-conjugating_enzyme/RWD"/>
</dbReference>
<dbReference type="Gene3D" id="3.10.110.10">
    <property type="entry name" value="Ubiquitin Conjugating Enzyme"/>
    <property type="match status" value="1"/>
</dbReference>
<feature type="domain" description="UBC core" evidence="2">
    <location>
        <begin position="1340"/>
        <end position="1502"/>
    </location>
</feature>
<feature type="region of interest" description="Disordered" evidence="1">
    <location>
        <begin position="1222"/>
        <end position="1275"/>
    </location>
</feature>
<protein>
    <recommendedName>
        <fullName evidence="2">UBC core domain-containing protein</fullName>
    </recommendedName>
</protein>
<comment type="caution">
    <text evidence="3">The sequence shown here is derived from an EMBL/GenBank/DDBJ whole genome shotgun (WGS) entry which is preliminary data.</text>
</comment>
<feature type="region of interest" description="Disordered" evidence="1">
    <location>
        <begin position="195"/>
        <end position="247"/>
    </location>
</feature>
<proteinExistence type="predicted"/>
<dbReference type="SMART" id="SM00212">
    <property type="entry name" value="UBCc"/>
    <property type="match status" value="1"/>
</dbReference>
<sequence length="1772" mass="197553">MEAFGITMGFNHQLYWLTLHAWIFHQKMLQIGDDRMDYYFFEHIWVLPKTWLLIKRVPDYRFSSELRNTMEYSYGGCVALDRALRRGDILAARLQEQLHANIHSGEIQKDDKRLLLLTKYTVRQLSYMLRVPHDDFIFANFVWADFPLPSYPARPLPNRGPSSIGECMYVSDDPSVSVVPTVVFTLGSARQFLKSTPSHDGSGAAAESNGNGSGPAADAERSRRADASTEYRPRTAAGGYQDRHGSVGRGTYESVLDTIQQYEAPLNGPETVYVMRMLAFNPPIERRKRDALARRMQAHAGWSTVEEGVRENAPLLNMSHLSLLINRLMVLGLHRAAESEEVRSALLQSIPSMYQPQLLSVLKALNGFTPVPMDLVEMIEQRLIKLLRKEDSHTAEEQGDNGSTRRRRRPLQSQERVTVEGALSLLQRLPLIHGQRITTGDIDVRTKRLLALLTRRVIQHCESEEATADELASSLISAYRCLGDDHAVVKSLEQLFLDNSRLISEIETDKLTALGSLSSPELWCLSVGVTAASLRPTSAIEAIRALRFYHHFGEMPPEAKLTMIENCQELFKSARRSKMRRQLGVADLLQLCLNIDPLVWNWGLMREMLGALQARQEELPAPGLLKVLQKVAHLRLLEKHSGLGRKVEELVEDLTLRGAGAFTNPHHVLEAATVLGELGHYRPSYVEALTARALELATGVGGAMQGDEEGDKGQGEGEEGLRGVEEEQDEQVEASEEGEQSEGRLFPSGMNGWDDYIITFKRAIEKYQTGTSLEALDRAVEAVVGDEARFNRLTMNSLTYLVTFSEEYRRKCLDKMQEMMKDVPTNRLIRIALHGGRQHDDEAPLAVSEAEVDVKSMALTELNGRITELQKDPPKCAVMVDIWSRYTTALPDRETVLGTLEEALIPDVLNTKGLDLLDAVGCFNLGQMATSPERAREILRKMMEMMHAVATDRTPTGLLRSSVGSFPEVARLAYSTAVLHFTSGDEVGLPIDVWSRVAELVDRAYQGILSGWYGEVVFRWRVTSWWCALSHTTPSTIFTAIHRRYPDMTEAITSMITPDPEEEGEVTELAAGEGIREPERVLIPMVAAALGDLGMVAQMSATVPGTPFSPHLTVRSHNIAIQAATDGDLLRWADSDAQGMSGQAILFERLLRTVGYRTIWLRSDAEWERLISQPNTAANTSPLCGGSISVFMLKRFLKGSGNGKNKHSGVDGFMGFLKSTLGRQRRSQQASSARRSIPDHDEDEEAACDESPRVKCGPPLMITPQQPPLQRPPATVSSHMSKMLRISLHLVMAWGLAGSNMPAALVVSAGGAAACDDDDEDAECFESQMEEQQTPLGPDARTCSLLMEYRHLQDNAPRGLYVCPDVQDLLIWHCVLVLRQGHYKGAILKFVLRIPEDYPNSAPTVQFSSRVYHPLVDEATGILDISLAFPTWEPGRDYAVLVLAFVKKVFYRSDLIGWRGGEDWIPNPGASRAFNLAFEKGDNTFQREVDKCIMESQREVFLPPSPGCSLILKEYNDSPESAHSMISAALRNMPEELAGPQRTQAFCDWLTDRFIPRCEAQRRQEDQPAIKQLWDGPEDDRPTERCPPESESPVSAGSPSKSSNYRQRKKDATSETANTSSAHPVLMSSDPEEVPSNPSQDWLVKNGGVLLVLEFPVGSYFGIDKHVWQVGPRFMGVHLIPYGVHYVFYSEEEMSPRTGFFVVFGPNRPRIQVRRWQPETVELVAVGPAGDQQVRLHVREPAHVRRSTRAVPAGGVGPVEGEYTFYNAGSDS</sequence>
<dbReference type="PANTHER" id="PTHR12689:SF4">
    <property type="entry name" value="PROTEIN AAR2 HOMOLOG"/>
    <property type="match status" value="1"/>
</dbReference>
<feature type="region of interest" description="Disordered" evidence="1">
    <location>
        <begin position="390"/>
        <end position="416"/>
    </location>
</feature>
<reference evidence="3 4" key="1">
    <citation type="submission" date="2020-04" db="EMBL/GenBank/DDBJ databases">
        <title>Perkinsus olseni comparative genomics.</title>
        <authorList>
            <person name="Bogema D.R."/>
        </authorList>
    </citation>
    <scope>NUCLEOTIDE SEQUENCE [LARGE SCALE GENOMIC DNA]</scope>
    <source>
        <strain evidence="3">00978-12</strain>
    </source>
</reference>
<dbReference type="Pfam" id="PF03981">
    <property type="entry name" value="Ubiq_cyt_C_chap"/>
    <property type="match status" value="1"/>
</dbReference>
<dbReference type="CDD" id="cd13777">
    <property type="entry name" value="Aar2_N"/>
    <property type="match status" value="1"/>
</dbReference>
<feature type="region of interest" description="Disordered" evidence="1">
    <location>
        <begin position="1560"/>
        <end position="1640"/>
    </location>
</feature>
<name>A0A7J6PIM5_PEROL</name>
<dbReference type="Pfam" id="PF00179">
    <property type="entry name" value="UQ_con"/>
    <property type="match status" value="1"/>
</dbReference>
<dbReference type="EMBL" id="JABANP010000021">
    <property type="protein sequence ID" value="KAF4695360.1"/>
    <property type="molecule type" value="Genomic_DNA"/>
</dbReference>
<dbReference type="Proteomes" id="UP000541610">
    <property type="component" value="Unassembled WGS sequence"/>
</dbReference>
<feature type="compositionally biased region" description="Low complexity" evidence="1">
    <location>
        <begin position="201"/>
        <end position="217"/>
    </location>
</feature>
<feature type="region of interest" description="Disordered" evidence="1">
    <location>
        <begin position="702"/>
        <end position="748"/>
    </location>
</feature>
<feature type="compositionally biased region" description="Basic and acidic residues" evidence="1">
    <location>
        <begin position="218"/>
        <end position="233"/>
    </location>
</feature>
<gene>
    <name evidence="3" type="ORF">FOZ60_004851</name>
</gene>
<feature type="compositionally biased region" description="Basic and acidic residues" evidence="1">
    <location>
        <begin position="711"/>
        <end position="725"/>
    </location>
</feature>
<dbReference type="Pfam" id="PF20981">
    <property type="entry name" value="AAR2_1st"/>
    <property type="match status" value="1"/>
</dbReference>
<dbReference type="OrthoDB" id="439574at2759"/>
<evidence type="ECO:0000313" key="3">
    <source>
        <dbReference type="EMBL" id="KAF4695360.1"/>
    </source>
</evidence>
<dbReference type="GO" id="GO:0000244">
    <property type="term" value="P:spliceosomal tri-snRNP complex assembly"/>
    <property type="evidence" value="ECO:0007669"/>
    <property type="project" value="TreeGrafter"/>
</dbReference>
<dbReference type="InterPro" id="IPR007946">
    <property type="entry name" value="AAR2"/>
</dbReference>
<dbReference type="CDD" id="cd23814">
    <property type="entry name" value="UEV_AKTIP"/>
    <property type="match status" value="1"/>
</dbReference>
<feature type="compositionally biased region" description="Basic and acidic residues" evidence="1">
    <location>
        <begin position="1579"/>
        <end position="1588"/>
    </location>
</feature>
<feature type="compositionally biased region" description="Low complexity" evidence="1">
    <location>
        <begin position="1589"/>
        <end position="1603"/>
    </location>
</feature>
<dbReference type="Gene3D" id="2.60.34.20">
    <property type="match status" value="1"/>
</dbReference>
<dbReference type="PROSITE" id="PS50127">
    <property type="entry name" value="UBC_2"/>
    <property type="match status" value="1"/>
</dbReference>
<dbReference type="InterPro" id="IPR000608">
    <property type="entry name" value="UBC"/>
</dbReference>
<evidence type="ECO:0000313" key="4">
    <source>
        <dbReference type="Proteomes" id="UP000541610"/>
    </source>
</evidence>
<dbReference type="InterPro" id="IPR033647">
    <property type="entry name" value="Aar2_N"/>
</dbReference>
<evidence type="ECO:0000259" key="2">
    <source>
        <dbReference type="PROSITE" id="PS50127"/>
    </source>
</evidence>
<feature type="compositionally biased region" description="Acidic residues" evidence="1">
    <location>
        <begin position="726"/>
        <end position="740"/>
    </location>
</feature>